<keyword evidence="2" id="KW-1185">Reference proteome</keyword>
<sequence>PVLLNSCLAPGNKRVKKEKGVNEGVIMTSMRWGLVPSWHTSDPRNFLFNTVNCRVEECMKRRSFKGAIAAGRRCVVPAEGFFEWHKEDKTSRQPYLVYFRQPKAVSMAVRTWDGVSDAHQLMQGGQWAGPRLLTMAGLFDVSTCEEDLYSFTILTMDSPKYLQWLHDRVPVILSGEDAIAEWLDPNNSFEKLTRSVHCPKDLEWHPVSSEVGKVTNNSVKCVLPISKTAVKKEKQTSLEQWFKNSPKSVTKAAKELKRTPKLEEPTGLVQKPEDQTPSQPEQQSPQRLCPGRASDCTSTPPPAVPAQSSEAPPELRRSSRVRKPVQRLQ</sequence>
<protein>
    <submittedName>
        <fullName evidence="1">Uncharacterized protein</fullName>
    </submittedName>
</protein>
<evidence type="ECO:0000313" key="1">
    <source>
        <dbReference type="EMBL" id="KAG0418733.1"/>
    </source>
</evidence>
<dbReference type="Proteomes" id="UP000805193">
    <property type="component" value="Unassembled WGS sequence"/>
</dbReference>
<accession>A0AC60PGU6</accession>
<comment type="caution">
    <text evidence="1">The sequence shown here is derived from an EMBL/GenBank/DDBJ whole genome shotgun (WGS) entry which is preliminary data.</text>
</comment>
<name>A0AC60PGU6_IXOPE</name>
<feature type="non-terminal residue" evidence="1">
    <location>
        <position position="1"/>
    </location>
</feature>
<gene>
    <name evidence="1" type="ORF">HPB47_004632</name>
</gene>
<evidence type="ECO:0000313" key="2">
    <source>
        <dbReference type="Proteomes" id="UP000805193"/>
    </source>
</evidence>
<dbReference type="EMBL" id="JABSTQ010010707">
    <property type="protein sequence ID" value="KAG0418733.1"/>
    <property type="molecule type" value="Genomic_DNA"/>
</dbReference>
<proteinExistence type="predicted"/>
<reference evidence="1 2" key="1">
    <citation type="journal article" date="2020" name="Cell">
        <title>Large-Scale Comparative Analyses of Tick Genomes Elucidate Their Genetic Diversity and Vector Capacities.</title>
        <authorList>
            <consortium name="Tick Genome and Microbiome Consortium (TIGMIC)"/>
            <person name="Jia N."/>
            <person name="Wang J."/>
            <person name="Shi W."/>
            <person name="Du L."/>
            <person name="Sun Y."/>
            <person name="Zhan W."/>
            <person name="Jiang J.F."/>
            <person name="Wang Q."/>
            <person name="Zhang B."/>
            <person name="Ji P."/>
            <person name="Bell-Sakyi L."/>
            <person name="Cui X.M."/>
            <person name="Yuan T.T."/>
            <person name="Jiang B.G."/>
            <person name="Yang W.F."/>
            <person name="Lam T.T."/>
            <person name="Chang Q.C."/>
            <person name="Ding S.J."/>
            <person name="Wang X.J."/>
            <person name="Zhu J.G."/>
            <person name="Ruan X.D."/>
            <person name="Zhao L."/>
            <person name="Wei J.T."/>
            <person name="Ye R.Z."/>
            <person name="Que T.C."/>
            <person name="Du C.H."/>
            <person name="Zhou Y.H."/>
            <person name="Cheng J.X."/>
            <person name="Dai P.F."/>
            <person name="Guo W.B."/>
            <person name="Han X.H."/>
            <person name="Huang E.J."/>
            <person name="Li L.F."/>
            <person name="Wei W."/>
            <person name="Gao Y.C."/>
            <person name="Liu J.Z."/>
            <person name="Shao H.Z."/>
            <person name="Wang X."/>
            <person name="Wang C.C."/>
            <person name="Yang T.C."/>
            <person name="Huo Q.B."/>
            <person name="Li W."/>
            <person name="Chen H.Y."/>
            <person name="Chen S.E."/>
            <person name="Zhou L.G."/>
            <person name="Ni X.B."/>
            <person name="Tian J.H."/>
            <person name="Sheng Y."/>
            <person name="Liu T."/>
            <person name="Pan Y.S."/>
            <person name="Xia L.Y."/>
            <person name="Li J."/>
            <person name="Zhao F."/>
            <person name="Cao W.C."/>
        </authorList>
    </citation>
    <scope>NUCLEOTIDE SEQUENCE [LARGE SCALE GENOMIC DNA]</scope>
    <source>
        <strain evidence="1">Iper-2018</strain>
    </source>
</reference>
<organism evidence="1 2">
    <name type="scientific">Ixodes persulcatus</name>
    <name type="common">Taiga tick</name>
    <dbReference type="NCBI Taxonomy" id="34615"/>
    <lineage>
        <taxon>Eukaryota</taxon>
        <taxon>Metazoa</taxon>
        <taxon>Ecdysozoa</taxon>
        <taxon>Arthropoda</taxon>
        <taxon>Chelicerata</taxon>
        <taxon>Arachnida</taxon>
        <taxon>Acari</taxon>
        <taxon>Parasitiformes</taxon>
        <taxon>Ixodida</taxon>
        <taxon>Ixodoidea</taxon>
        <taxon>Ixodidae</taxon>
        <taxon>Ixodinae</taxon>
        <taxon>Ixodes</taxon>
    </lineage>
</organism>